<dbReference type="CDD" id="cd01647">
    <property type="entry name" value="RT_LTR"/>
    <property type="match status" value="1"/>
</dbReference>
<dbReference type="FunFam" id="3.30.70.270:FF:000003">
    <property type="entry name" value="Transposon Ty3-G Gag-Pol polyprotein"/>
    <property type="match status" value="1"/>
</dbReference>
<protein>
    <submittedName>
        <fullName evidence="4">DNA/RNA polymerases superfamily protein</fullName>
    </submittedName>
</protein>
<dbReference type="AlphaFoldDB" id="A0A5B6VLM5"/>
<sequence length="637" mass="72827">MTVTEYEREFVRLSKYVQESVSIEAIMCKRFEDGLNEDIRLLVGILELKEFVVLVDRACKAKELNKEKRKAMIEARDARKRPMSKSFQTQSKRSKETNPRTPASTRYSHRDRGNTYSDSRVQATSMTSMGNMKPNKPKCPNCGRQHTGELKANNIPSRGRLQRNPESGTSNRGAPRDSAVISEDRAPARIYAIHAREEVSSPDMITSTFSLHDIFVVALIDPGSTHSYICMKLVSSMSMLVESTEFVIKVSNPLGKYVLVDKVYRNSPLTIRGHCFPANLMLLPFDKFDLIIGIDWLIAHNVLVNCGSKFIELRCVNGDIIRVESEVKIESVPVVCEYPDVFLKELPGLPPVKEVEFGIELIPGIAPILVAPYRMAPLELKELKVQLQELTDKGFARPSYSSWGALALFVKKKDRSMGLCIDYRQLNKVTVKNKYPLPRIDDLFDQLKGATTRYGHYEFIVMRFGLMNAPAVFMDLMNRMFRPYLDKFVVIFIDDILIYSRDESEHAEHLRTVLQTLRDKQLYAKFSKSEFWLREKPPRNVSEIRSFLGLAGYYRRFIKGFSMIATPMTRLLHKDVKFEWTETCQQSFEKLKTLLTEAPVLVQPELGKEFVVYNDASLNGLGCVLMQEGEVVAYALR</sequence>
<dbReference type="InterPro" id="IPR041577">
    <property type="entry name" value="RT_RNaseH_2"/>
</dbReference>
<feature type="domain" description="Reverse transcriptase/retrotransposon-derived protein RNase H-like" evidence="3">
    <location>
        <begin position="580"/>
        <end position="634"/>
    </location>
</feature>
<dbReference type="Proteomes" id="UP000325315">
    <property type="component" value="Unassembled WGS sequence"/>
</dbReference>
<reference evidence="4" key="1">
    <citation type="submission" date="2019-08" db="EMBL/GenBank/DDBJ databases">
        <authorList>
            <person name="Liu F."/>
        </authorList>
    </citation>
    <scope>NUCLEOTIDE SEQUENCE [LARGE SCALE GENOMIC DNA]</scope>
    <source>
        <strain evidence="4">PA1801</strain>
        <tissue evidence="4">Leaf</tissue>
    </source>
</reference>
<organism evidence="4 5">
    <name type="scientific">Gossypium australe</name>
    <dbReference type="NCBI Taxonomy" id="47621"/>
    <lineage>
        <taxon>Eukaryota</taxon>
        <taxon>Viridiplantae</taxon>
        <taxon>Streptophyta</taxon>
        <taxon>Embryophyta</taxon>
        <taxon>Tracheophyta</taxon>
        <taxon>Spermatophyta</taxon>
        <taxon>Magnoliopsida</taxon>
        <taxon>eudicotyledons</taxon>
        <taxon>Gunneridae</taxon>
        <taxon>Pentapetalae</taxon>
        <taxon>rosids</taxon>
        <taxon>malvids</taxon>
        <taxon>Malvales</taxon>
        <taxon>Malvaceae</taxon>
        <taxon>Malvoideae</taxon>
        <taxon>Gossypium</taxon>
    </lineage>
</organism>
<evidence type="ECO:0000256" key="1">
    <source>
        <dbReference type="SAM" id="MobiDB-lite"/>
    </source>
</evidence>
<feature type="domain" description="Reverse transcriptase" evidence="2">
    <location>
        <begin position="449"/>
        <end position="549"/>
    </location>
</feature>
<dbReference type="PANTHER" id="PTHR24559:SF444">
    <property type="entry name" value="REVERSE TRANSCRIPTASE DOMAIN-CONTAINING PROTEIN"/>
    <property type="match status" value="1"/>
</dbReference>
<dbReference type="InterPro" id="IPR043502">
    <property type="entry name" value="DNA/RNA_pol_sf"/>
</dbReference>
<comment type="caution">
    <text evidence="4">The sequence shown here is derived from an EMBL/GenBank/DDBJ whole genome shotgun (WGS) entry which is preliminary data.</text>
</comment>
<dbReference type="Pfam" id="PF00078">
    <property type="entry name" value="RVT_1"/>
    <property type="match status" value="1"/>
</dbReference>
<dbReference type="InterPro" id="IPR000477">
    <property type="entry name" value="RT_dom"/>
</dbReference>
<evidence type="ECO:0000313" key="4">
    <source>
        <dbReference type="EMBL" id="KAA3470011.1"/>
    </source>
</evidence>
<dbReference type="Pfam" id="PF17919">
    <property type="entry name" value="RT_RNaseH_2"/>
    <property type="match status" value="1"/>
</dbReference>
<evidence type="ECO:0000259" key="3">
    <source>
        <dbReference type="Pfam" id="PF17919"/>
    </source>
</evidence>
<feature type="region of interest" description="Disordered" evidence="1">
    <location>
        <begin position="72"/>
        <end position="181"/>
    </location>
</feature>
<dbReference type="FunFam" id="3.30.70.270:FF:000020">
    <property type="entry name" value="Transposon Tf2-6 polyprotein-like Protein"/>
    <property type="match status" value="1"/>
</dbReference>
<dbReference type="OrthoDB" id="786726at2759"/>
<dbReference type="Gene3D" id="3.10.10.10">
    <property type="entry name" value="HIV Type 1 Reverse Transcriptase, subunit A, domain 1"/>
    <property type="match status" value="2"/>
</dbReference>
<dbReference type="CDD" id="cd00303">
    <property type="entry name" value="retropepsin_like"/>
    <property type="match status" value="1"/>
</dbReference>
<accession>A0A5B6VLM5</accession>
<name>A0A5B6VLM5_9ROSI</name>
<dbReference type="InterPro" id="IPR021109">
    <property type="entry name" value="Peptidase_aspartic_dom_sf"/>
</dbReference>
<dbReference type="PANTHER" id="PTHR24559">
    <property type="entry name" value="TRANSPOSON TY3-I GAG-POL POLYPROTEIN"/>
    <property type="match status" value="1"/>
</dbReference>
<dbReference type="EMBL" id="SMMG02000006">
    <property type="protein sequence ID" value="KAA3470011.1"/>
    <property type="molecule type" value="Genomic_DNA"/>
</dbReference>
<keyword evidence="5" id="KW-1185">Reference proteome</keyword>
<dbReference type="InterPro" id="IPR043128">
    <property type="entry name" value="Rev_trsase/Diguanyl_cyclase"/>
</dbReference>
<dbReference type="SUPFAM" id="SSF50630">
    <property type="entry name" value="Acid proteases"/>
    <property type="match status" value="1"/>
</dbReference>
<dbReference type="Gene3D" id="3.30.70.270">
    <property type="match status" value="3"/>
</dbReference>
<dbReference type="InterPro" id="IPR053134">
    <property type="entry name" value="RNA-dir_DNA_polymerase"/>
</dbReference>
<evidence type="ECO:0000313" key="5">
    <source>
        <dbReference type="Proteomes" id="UP000325315"/>
    </source>
</evidence>
<proteinExistence type="predicted"/>
<dbReference type="Pfam" id="PF08284">
    <property type="entry name" value="RVP_2"/>
    <property type="match status" value="1"/>
</dbReference>
<evidence type="ECO:0000259" key="2">
    <source>
        <dbReference type="Pfam" id="PF00078"/>
    </source>
</evidence>
<gene>
    <name evidence="4" type="ORF">EPI10_015752</name>
</gene>
<dbReference type="SUPFAM" id="SSF56672">
    <property type="entry name" value="DNA/RNA polymerases"/>
    <property type="match status" value="1"/>
</dbReference>
<dbReference type="Gene3D" id="2.40.70.10">
    <property type="entry name" value="Acid Proteases"/>
    <property type="match status" value="1"/>
</dbReference>
<feature type="compositionally biased region" description="Polar residues" evidence="1">
    <location>
        <begin position="114"/>
        <end position="130"/>
    </location>
</feature>